<dbReference type="CAZy" id="GT4">
    <property type="family name" value="Glycosyltransferase Family 4"/>
</dbReference>
<dbReference type="Gene3D" id="3.40.50.2000">
    <property type="entry name" value="Glycogen Phosphorylase B"/>
    <property type="match status" value="2"/>
</dbReference>
<dbReference type="STRING" id="398767.Glov_2745"/>
<dbReference type="EMBL" id="CP001089">
    <property type="protein sequence ID" value="ACD96458.1"/>
    <property type="molecule type" value="Genomic_DNA"/>
</dbReference>
<keyword evidence="3" id="KW-1185">Reference proteome</keyword>
<feature type="domain" description="Glycosyl transferase family 1" evidence="1">
    <location>
        <begin position="152"/>
        <end position="309"/>
    </location>
</feature>
<dbReference type="RefSeq" id="WP_012470787.1">
    <property type="nucleotide sequence ID" value="NC_010814.1"/>
</dbReference>
<accession>B3E7E1</accession>
<gene>
    <name evidence="2" type="ordered locus">Glov_2745</name>
</gene>
<organism evidence="2 3">
    <name type="scientific">Trichlorobacter lovleyi (strain ATCC BAA-1151 / DSM 17278 / SZ)</name>
    <name type="common">Geobacter lovleyi</name>
    <dbReference type="NCBI Taxonomy" id="398767"/>
    <lineage>
        <taxon>Bacteria</taxon>
        <taxon>Pseudomonadati</taxon>
        <taxon>Thermodesulfobacteriota</taxon>
        <taxon>Desulfuromonadia</taxon>
        <taxon>Geobacterales</taxon>
        <taxon>Geobacteraceae</taxon>
        <taxon>Trichlorobacter</taxon>
    </lineage>
</organism>
<sequence length="341" mass="39448">MTSDNRLKVLLLTRPNLSLTGSGTYEANLLRELGKRCTVKLYESEQDLAGDWDVAHCTNLKHLSWAVARRLRCPLVVDVHDYYWVHYYHFFCPDFPLRFLLQKLRRLKYHFLFKKIDGLILHGQFLYDLIQHPRKYLSFYFGLDYSAITPKPWQQREDLILFVGGDYFRKGLHRLLKALPLVLEKVPAARVLVIGKEPLHSRLFARFLSRNLPVEYIYGMPREQVYQTYSRGKVLVLPSEIEATPLVIAEGTMAGLPPVVSRVGGHPELVQHGETGFLFDLDDTEALADCLIQCLTKPEQSRQLVANGQAFLAQFTIEGMMSRLEEIYRDMIESHKEQQHG</sequence>
<evidence type="ECO:0000313" key="3">
    <source>
        <dbReference type="Proteomes" id="UP000002420"/>
    </source>
</evidence>
<dbReference type="Proteomes" id="UP000002420">
    <property type="component" value="Chromosome"/>
</dbReference>
<dbReference type="KEGG" id="glo:Glov_2745"/>
<dbReference type="HOGENOM" id="CLU_813194_0_0_7"/>
<dbReference type="InterPro" id="IPR001296">
    <property type="entry name" value="Glyco_trans_1"/>
</dbReference>
<keyword evidence="2" id="KW-0808">Transferase</keyword>
<dbReference type="PANTHER" id="PTHR45947:SF14">
    <property type="entry name" value="SLL1723 PROTEIN"/>
    <property type="match status" value="1"/>
</dbReference>
<dbReference type="Pfam" id="PF00534">
    <property type="entry name" value="Glycos_transf_1"/>
    <property type="match status" value="1"/>
</dbReference>
<dbReference type="PANTHER" id="PTHR45947">
    <property type="entry name" value="SULFOQUINOVOSYL TRANSFERASE SQD2"/>
    <property type="match status" value="1"/>
</dbReference>
<dbReference type="AlphaFoldDB" id="B3E7E1"/>
<dbReference type="CDD" id="cd03801">
    <property type="entry name" value="GT4_PimA-like"/>
    <property type="match status" value="1"/>
</dbReference>
<dbReference type="eggNOG" id="COG0438">
    <property type="taxonomic scope" value="Bacteria"/>
</dbReference>
<protein>
    <submittedName>
        <fullName evidence="2">Glycosyl transferase group 1</fullName>
    </submittedName>
</protein>
<proteinExistence type="predicted"/>
<reference evidence="2 3" key="1">
    <citation type="submission" date="2008-05" db="EMBL/GenBank/DDBJ databases">
        <title>Complete sequence of chromosome of Geobacter lovleyi SZ.</title>
        <authorList>
            <consortium name="US DOE Joint Genome Institute"/>
            <person name="Lucas S."/>
            <person name="Copeland A."/>
            <person name="Lapidus A."/>
            <person name="Glavina del Rio T."/>
            <person name="Dalin E."/>
            <person name="Tice H."/>
            <person name="Bruce D."/>
            <person name="Goodwin L."/>
            <person name="Pitluck S."/>
            <person name="Chertkov O."/>
            <person name="Meincke L."/>
            <person name="Brettin T."/>
            <person name="Detter J.C."/>
            <person name="Han C."/>
            <person name="Tapia R."/>
            <person name="Kuske C.R."/>
            <person name="Schmutz J."/>
            <person name="Larimer F."/>
            <person name="Land M."/>
            <person name="Hauser L."/>
            <person name="Kyrpides N."/>
            <person name="Mikhailova N."/>
            <person name="Sung Y."/>
            <person name="Fletcher K.E."/>
            <person name="Ritalahti K.M."/>
            <person name="Loeffler F.E."/>
            <person name="Richardson P."/>
        </authorList>
    </citation>
    <scope>NUCLEOTIDE SEQUENCE [LARGE SCALE GENOMIC DNA]</scope>
    <source>
        <strain evidence="3">ATCC BAA-1151 / DSM 17278 / SZ</strain>
    </source>
</reference>
<evidence type="ECO:0000313" key="2">
    <source>
        <dbReference type="EMBL" id="ACD96458.1"/>
    </source>
</evidence>
<dbReference type="GO" id="GO:0016757">
    <property type="term" value="F:glycosyltransferase activity"/>
    <property type="evidence" value="ECO:0007669"/>
    <property type="project" value="InterPro"/>
</dbReference>
<dbReference type="SUPFAM" id="SSF53756">
    <property type="entry name" value="UDP-Glycosyltransferase/glycogen phosphorylase"/>
    <property type="match status" value="1"/>
</dbReference>
<name>B3E7E1_TRIL1</name>
<evidence type="ECO:0000259" key="1">
    <source>
        <dbReference type="Pfam" id="PF00534"/>
    </source>
</evidence>
<dbReference type="InterPro" id="IPR050194">
    <property type="entry name" value="Glycosyltransferase_grp1"/>
</dbReference>